<feature type="region of interest" description="Disordered" evidence="4">
    <location>
        <begin position="177"/>
        <end position="232"/>
    </location>
</feature>
<feature type="binding site" evidence="3">
    <location>
        <position position="419"/>
    </location>
    <ligand>
        <name>CTP</name>
        <dbReference type="ChEBI" id="CHEBI:37563"/>
    </ligand>
</feature>
<keyword evidence="3" id="KW-0436">Ligase</keyword>
<dbReference type="GO" id="GO:0010181">
    <property type="term" value="F:FMN binding"/>
    <property type="evidence" value="ECO:0007669"/>
    <property type="project" value="UniProtKB-UniRule"/>
</dbReference>
<comment type="catalytic activity">
    <reaction evidence="3">
        <text>(R)-4'-phosphopantothenate + L-cysteine + CTP = N-[(R)-4-phosphopantothenoyl]-L-cysteine + CMP + diphosphate + H(+)</text>
        <dbReference type="Rhea" id="RHEA:19397"/>
        <dbReference type="ChEBI" id="CHEBI:10986"/>
        <dbReference type="ChEBI" id="CHEBI:15378"/>
        <dbReference type="ChEBI" id="CHEBI:33019"/>
        <dbReference type="ChEBI" id="CHEBI:35235"/>
        <dbReference type="ChEBI" id="CHEBI:37563"/>
        <dbReference type="ChEBI" id="CHEBI:59458"/>
        <dbReference type="ChEBI" id="CHEBI:60377"/>
        <dbReference type="EC" id="6.3.2.5"/>
    </reaction>
</comment>
<comment type="similarity">
    <text evidence="3">In the C-terminal section; belongs to the PPC synthetase family.</text>
</comment>
<dbReference type="InterPro" id="IPR005252">
    <property type="entry name" value="CoaBC"/>
</dbReference>
<name>A0A0S2M3Y2_9MICC</name>
<feature type="domain" description="Flavoprotein" evidence="5">
    <location>
        <begin position="1"/>
        <end position="168"/>
    </location>
</feature>
<evidence type="ECO:0000256" key="3">
    <source>
        <dbReference type="HAMAP-Rule" id="MF_02225"/>
    </source>
</evidence>
<keyword evidence="3" id="KW-0460">Magnesium</keyword>
<dbReference type="Proteomes" id="UP000059574">
    <property type="component" value="Chromosome"/>
</dbReference>
<comment type="caution">
    <text evidence="3">Lacks conserved residue(s) required for the propagation of feature annotation.</text>
</comment>
<dbReference type="HAMAP" id="MF_02225">
    <property type="entry name" value="CoaBC"/>
    <property type="match status" value="1"/>
</dbReference>
<keyword evidence="3" id="KW-0511">Multifunctional enzyme</keyword>
<proteinExistence type="inferred from homology"/>
<reference evidence="8" key="1">
    <citation type="submission" date="2015-11" db="EMBL/GenBank/DDBJ databases">
        <authorList>
            <person name="Kumar R."/>
            <person name="Singh D."/>
            <person name="Swarnkar M.K."/>
            <person name="Singh A.K."/>
            <person name="Kumar S."/>
        </authorList>
    </citation>
    <scope>NUCLEOTIDE SEQUENCE [LARGE SCALE GENOMIC DNA]</scope>
    <source>
        <strain evidence="8">ERGS4:06</strain>
    </source>
</reference>
<evidence type="ECO:0000313" key="8">
    <source>
        <dbReference type="Proteomes" id="UP000059574"/>
    </source>
</evidence>
<keyword evidence="3" id="KW-0479">Metal-binding</keyword>
<evidence type="ECO:0000259" key="5">
    <source>
        <dbReference type="Pfam" id="PF02441"/>
    </source>
</evidence>
<dbReference type="EC" id="6.3.2.5" evidence="3"/>
<dbReference type="EMBL" id="CP013200">
    <property type="protein sequence ID" value="ALO68473.1"/>
    <property type="molecule type" value="Genomic_DNA"/>
</dbReference>
<feature type="region of interest" description="Phosphopantothenate--cysteine ligase" evidence="3">
    <location>
        <begin position="259"/>
        <end position="482"/>
    </location>
</feature>
<feature type="compositionally biased region" description="Low complexity" evidence="4">
    <location>
        <begin position="216"/>
        <end position="225"/>
    </location>
</feature>
<dbReference type="OrthoDB" id="9802554at2"/>
<feature type="binding site" evidence="3">
    <location>
        <position position="415"/>
    </location>
    <ligand>
        <name>CTP</name>
        <dbReference type="ChEBI" id="CHEBI:37563"/>
    </ligand>
</feature>
<gene>
    <name evidence="3" type="primary">coaBC</name>
    <name evidence="7" type="ORF">AS189_10500</name>
</gene>
<dbReference type="Gene3D" id="3.40.50.1950">
    <property type="entry name" value="Flavin prenyltransferase-like"/>
    <property type="match status" value="1"/>
</dbReference>
<organism evidence="7 8">
    <name type="scientific">Arthrobacter alpinus</name>
    <dbReference type="NCBI Taxonomy" id="656366"/>
    <lineage>
        <taxon>Bacteria</taxon>
        <taxon>Bacillati</taxon>
        <taxon>Actinomycetota</taxon>
        <taxon>Actinomycetes</taxon>
        <taxon>Micrococcales</taxon>
        <taxon>Micrococcaceae</taxon>
        <taxon>Arthrobacter</taxon>
    </lineage>
</organism>
<dbReference type="InterPro" id="IPR035929">
    <property type="entry name" value="CoaB-like_sf"/>
</dbReference>
<dbReference type="GO" id="GO:0046872">
    <property type="term" value="F:metal ion binding"/>
    <property type="evidence" value="ECO:0007669"/>
    <property type="project" value="UniProtKB-KW"/>
</dbReference>
<feature type="compositionally biased region" description="Polar residues" evidence="4">
    <location>
        <begin position="179"/>
        <end position="212"/>
    </location>
</feature>
<feature type="binding site" evidence="3">
    <location>
        <position position="397"/>
    </location>
    <ligand>
        <name>CTP</name>
        <dbReference type="ChEBI" id="CHEBI:37563"/>
    </ligand>
</feature>
<dbReference type="EC" id="4.1.1.36" evidence="3"/>
<dbReference type="GO" id="GO:0004632">
    <property type="term" value="F:phosphopantothenate--cysteine ligase activity"/>
    <property type="evidence" value="ECO:0007669"/>
    <property type="project" value="UniProtKB-UniRule"/>
</dbReference>
<reference evidence="7 8" key="2">
    <citation type="journal article" date="2016" name="J. Biotechnol.">
        <title>Complete genome sequence of Arthrobacter alpinus ERGS4:06, a yellow pigmented bacterium tolerant to cold and radiations isolated from Sikkim Himalaya.</title>
        <authorList>
            <person name="Kumar R."/>
            <person name="Singh D."/>
            <person name="Swarnkar M.K."/>
            <person name="Singh A.K."/>
            <person name="Kumar S."/>
        </authorList>
    </citation>
    <scope>NUCLEOTIDE SEQUENCE [LARGE SCALE GENOMIC DNA]</scope>
    <source>
        <strain evidence="7 8">ERGS4:06</strain>
    </source>
</reference>
<dbReference type="PANTHER" id="PTHR14359:SF6">
    <property type="entry name" value="PHOSPHOPANTOTHENOYLCYSTEINE DECARBOXYLASE"/>
    <property type="match status" value="1"/>
</dbReference>
<dbReference type="Gene3D" id="3.40.50.10300">
    <property type="entry name" value="CoaB-like"/>
    <property type="match status" value="1"/>
</dbReference>
<dbReference type="UniPathway" id="UPA00241">
    <property type="reaction ID" value="UER00353"/>
</dbReference>
<dbReference type="InterPro" id="IPR036551">
    <property type="entry name" value="Flavin_trans-like"/>
</dbReference>
<evidence type="ECO:0000256" key="2">
    <source>
        <dbReference type="ARBA" id="ARBA00023239"/>
    </source>
</evidence>
<comment type="pathway">
    <text evidence="3">Cofactor biosynthesis; coenzyme A biosynthesis; CoA from (R)-pantothenate: step 3/5.</text>
</comment>
<evidence type="ECO:0000256" key="1">
    <source>
        <dbReference type="ARBA" id="ARBA00022793"/>
    </source>
</evidence>
<dbReference type="InterPro" id="IPR007085">
    <property type="entry name" value="DNA/pantothenate-metab_flavo_C"/>
</dbReference>
<feature type="domain" description="DNA/pantothenate metabolism flavoprotein C-terminal" evidence="6">
    <location>
        <begin position="254"/>
        <end position="477"/>
    </location>
</feature>
<comment type="cofactor">
    <cofactor evidence="3">
        <name>Mg(2+)</name>
        <dbReference type="ChEBI" id="CHEBI:18420"/>
    </cofactor>
</comment>
<dbReference type="GO" id="GO:0015937">
    <property type="term" value="P:coenzyme A biosynthetic process"/>
    <property type="evidence" value="ECO:0007669"/>
    <property type="project" value="UniProtKB-UniRule"/>
</dbReference>
<dbReference type="RefSeq" id="WP_062293416.1">
    <property type="nucleotide sequence ID" value="NZ_CP013200.1"/>
</dbReference>
<comment type="catalytic activity">
    <reaction evidence="3">
        <text>N-[(R)-4-phosphopantothenoyl]-L-cysteine + H(+) = (R)-4'-phosphopantetheine + CO2</text>
        <dbReference type="Rhea" id="RHEA:16793"/>
        <dbReference type="ChEBI" id="CHEBI:15378"/>
        <dbReference type="ChEBI" id="CHEBI:16526"/>
        <dbReference type="ChEBI" id="CHEBI:59458"/>
        <dbReference type="ChEBI" id="CHEBI:61723"/>
        <dbReference type="EC" id="4.1.1.36"/>
    </reaction>
</comment>
<comment type="function">
    <text evidence="3">Catalyzes two sequential steps in the biosynthesis of coenzyme A. In the first step cysteine is conjugated to 4'-phosphopantothenate to form 4-phosphopantothenoylcysteine. In the second step the latter compound is decarboxylated to form 4'-phosphopantotheine.</text>
</comment>
<comment type="pathway">
    <text evidence="3">Cofactor biosynthesis; coenzyme A biosynthesis; CoA from (R)-pantothenate: step 2/5.</text>
</comment>
<dbReference type="PANTHER" id="PTHR14359">
    <property type="entry name" value="HOMO-OLIGOMERIC FLAVIN CONTAINING CYS DECARBOXYLASE FAMILY"/>
    <property type="match status" value="1"/>
</dbReference>
<comment type="similarity">
    <text evidence="3">In the N-terminal section; belongs to the HFCD (homo-oligomeric flavin containing Cys decarboxylase) superfamily.</text>
</comment>
<feature type="region of interest" description="Phosphopantothenoylcysteine decarboxylase" evidence="3">
    <location>
        <begin position="1"/>
        <end position="258"/>
    </location>
</feature>
<dbReference type="AlphaFoldDB" id="A0A0S2M3Y2"/>
<accession>A0A0S2M3Y2</accession>
<feature type="binding site" evidence="3">
    <location>
        <begin position="375"/>
        <end position="378"/>
    </location>
    <ligand>
        <name>CTP</name>
        <dbReference type="ChEBI" id="CHEBI:37563"/>
    </ligand>
</feature>
<protein>
    <recommendedName>
        <fullName evidence="3">Coenzyme A biosynthesis bifunctional protein CoaBC</fullName>
    </recommendedName>
    <alternativeName>
        <fullName evidence="3">DNA/pantothenate metabolism flavoprotein</fullName>
    </alternativeName>
    <alternativeName>
        <fullName evidence="3">Phosphopantothenoylcysteine synthetase/decarboxylase</fullName>
        <shortName evidence="3">PPCS-PPCDC</shortName>
    </alternativeName>
    <domain>
        <recommendedName>
            <fullName evidence="3">Phosphopantothenoylcysteine decarboxylase</fullName>
            <shortName evidence="3">PPC decarboxylase</shortName>
            <shortName evidence="3">PPC-DC</shortName>
            <ecNumber evidence="3">4.1.1.36</ecNumber>
        </recommendedName>
        <alternativeName>
            <fullName evidence="3">CoaC</fullName>
        </alternativeName>
    </domain>
    <domain>
        <recommendedName>
            <fullName evidence="3">Phosphopantothenate--cysteine ligase</fullName>
            <ecNumber evidence="3">6.3.2.5</ecNumber>
        </recommendedName>
        <alternativeName>
            <fullName evidence="3">CoaB</fullName>
        </alternativeName>
        <alternativeName>
            <fullName evidence="3">Phosphopantothenoylcysteine synthetase</fullName>
            <shortName evidence="3">PPC synthetase</shortName>
            <shortName evidence="3">PPC-S</shortName>
        </alternativeName>
    </domain>
</protein>
<dbReference type="GO" id="GO:0071513">
    <property type="term" value="C:phosphopantothenoylcysteine decarboxylase complex"/>
    <property type="evidence" value="ECO:0007669"/>
    <property type="project" value="TreeGrafter"/>
</dbReference>
<keyword evidence="2 3" id="KW-0456">Lyase</keyword>
<dbReference type="SUPFAM" id="SSF52507">
    <property type="entry name" value="Homo-oligomeric flavin-containing Cys decarboxylases, HFCD"/>
    <property type="match status" value="1"/>
</dbReference>
<dbReference type="GO" id="GO:0015941">
    <property type="term" value="P:pantothenate catabolic process"/>
    <property type="evidence" value="ECO:0007669"/>
    <property type="project" value="InterPro"/>
</dbReference>
<dbReference type="SUPFAM" id="SSF102645">
    <property type="entry name" value="CoaB-like"/>
    <property type="match status" value="1"/>
</dbReference>
<evidence type="ECO:0000256" key="4">
    <source>
        <dbReference type="SAM" id="MobiDB-lite"/>
    </source>
</evidence>
<dbReference type="GO" id="GO:0004633">
    <property type="term" value="F:phosphopantothenoylcysteine decarboxylase activity"/>
    <property type="evidence" value="ECO:0007669"/>
    <property type="project" value="UniProtKB-UniRule"/>
</dbReference>
<dbReference type="Pfam" id="PF02441">
    <property type="entry name" value="Flavoprotein"/>
    <property type="match status" value="1"/>
</dbReference>
<keyword evidence="3" id="KW-0285">Flavoprotein</keyword>
<keyword evidence="1 3" id="KW-0210">Decarboxylase</keyword>
<evidence type="ECO:0000259" key="6">
    <source>
        <dbReference type="Pfam" id="PF04127"/>
    </source>
</evidence>
<feature type="binding site" evidence="3">
    <location>
        <position position="357"/>
    </location>
    <ligand>
        <name>CTP</name>
        <dbReference type="ChEBI" id="CHEBI:37563"/>
    </ligand>
</feature>
<comment type="cofactor">
    <cofactor evidence="3">
        <name>FMN</name>
        <dbReference type="ChEBI" id="CHEBI:58210"/>
    </cofactor>
    <text evidence="3">Binds 1 FMN per subunit.</text>
</comment>
<feature type="binding site" evidence="3">
    <location>
        <position position="347"/>
    </location>
    <ligand>
        <name>CTP</name>
        <dbReference type="ChEBI" id="CHEBI:37563"/>
    </ligand>
</feature>
<dbReference type="Pfam" id="PF04127">
    <property type="entry name" value="DFP"/>
    <property type="match status" value="1"/>
</dbReference>
<dbReference type="InterPro" id="IPR003382">
    <property type="entry name" value="Flavoprotein"/>
</dbReference>
<keyword evidence="3" id="KW-0288">FMN</keyword>
<evidence type="ECO:0000313" key="7">
    <source>
        <dbReference type="EMBL" id="ALO68473.1"/>
    </source>
</evidence>
<sequence>MNIVLGVGGGIAAYKAALLLRLFTEAGHQVTVIPTDASTNFVGVATWEALSGRPATNNVFDAVDQVNHVRIGHEADLIVVAPATADLLAKAAGGHANDLLTTTLLMARGPVLFAPAMHTEMWAHASTQANVASLRSRGVHVLDPAVGRLTGVDSGPGRLPEPEAIFAAAMALLDGDTPAVSSAQQSPKAQNDAGSSGSAETVPSAEDQSGTGTLVEASAASSTDSESSDDGITASEAEHFLPGPVLVPVPDGLLSGMHVLITAGGTREPLDPVRFLGNKSSGKQGVALAQAALAAGATVTLIHAHLEVAPPAGAKLQPIETALELRKATLAAAASADVVIMAAAVADFRPANVSSGKIKKRDNVEDPVITLVRNPDILVELVAHRSAQNQQQLIVGFAAETGDDEADARSYAEAKLRRKGCDLLVVNEVGPGDSGSERVFGQDTNHVEILALDGATPVQSGGSKREVADAVVRVIAQRLGRS</sequence>